<feature type="region of interest" description="Disordered" evidence="11">
    <location>
        <begin position="1"/>
        <end position="36"/>
    </location>
</feature>
<evidence type="ECO:0000256" key="5">
    <source>
        <dbReference type="ARBA" id="ARBA00022692"/>
    </source>
</evidence>
<evidence type="ECO:0000256" key="4">
    <source>
        <dbReference type="ARBA" id="ARBA00022490"/>
    </source>
</evidence>
<dbReference type="EMBL" id="JAEPRA010000008">
    <property type="protein sequence ID" value="KAG2181514.1"/>
    <property type="molecule type" value="Genomic_DNA"/>
</dbReference>
<accession>A0A8H7PVR6</accession>
<keyword evidence="8" id="KW-0472">Membrane</keyword>
<name>A0A8H7PVR6_9FUNG</name>
<dbReference type="InterPro" id="IPR019168">
    <property type="entry name" value="NEP1-R1"/>
</dbReference>
<evidence type="ECO:0000256" key="2">
    <source>
        <dbReference type="ARBA" id="ARBA00004496"/>
    </source>
</evidence>
<dbReference type="GO" id="GO:0005737">
    <property type="term" value="C:cytoplasm"/>
    <property type="evidence" value="ECO:0007669"/>
    <property type="project" value="UniProtKB-SubCell"/>
</dbReference>
<keyword evidence="13" id="KW-1185">Reference proteome</keyword>
<evidence type="ECO:0000256" key="9">
    <source>
        <dbReference type="ARBA" id="ARBA00023242"/>
    </source>
</evidence>
<evidence type="ECO:0000256" key="8">
    <source>
        <dbReference type="ARBA" id="ARBA00023136"/>
    </source>
</evidence>
<sequence length="220" mass="24961">MVQDEAMPPSPDPVTQTLDTTSGPPPSADQVSKVTNRHMDTATYRDLVIFEERLRGNMRRLQRRKTKYEDLIISNLQQDMFVRRGDACFSVLLERHVSRESCLCSQVSGTWSVCAIETKKTNNALADRFVPHCNKALRSFNLHFNRDDNGQLSFYKKIPKQFQEGFNAYRQHYYVRKKARKAAKAAGGQRQPASLSNSSSKQQPGQKQTVATDSTKAKST</sequence>
<evidence type="ECO:0000313" key="13">
    <source>
        <dbReference type="Proteomes" id="UP000612746"/>
    </source>
</evidence>
<dbReference type="Proteomes" id="UP000612746">
    <property type="component" value="Unassembled WGS sequence"/>
</dbReference>
<evidence type="ECO:0000256" key="6">
    <source>
        <dbReference type="ARBA" id="ARBA00022989"/>
    </source>
</evidence>
<dbReference type="AlphaFoldDB" id="A0A8H7PVR6"/>
<dbReference type="PANTHER" id="PTHR20996:SF1">
    <property type="entry name" value="NUCLEAR ENVELOPE PHOSPHATASE-REGULATORY SUBUNIT 1"/>
    <property type="match status" value="1"/>
</dbReference>
<dbReference type="PANTHER" id="PTHR20996">
    <property type="entry name" value="NUCLEAR ENVELOPE PHOSPHATASE-REGULATORY SUBUNIT 1"/>
    <property type="match status" value="1"/>
</dbReference>
<dbReference type="OrthoDB" id="5599171at2759"/>
<dbReference type="GO" id="GO:0031965">
    <property type="term" value="C:nuclear membrane"/>
    <property type="evidence" value="ECO:0007669"/>
    <property type="project" value="UniProtKB-SubCell"/>
</dbReference>
<proteinExistence type="inferred from homology"/>
<reference evidence="12" key="1">
    <citation type="submission" date="2020-12" db="EMBL/GenBank/DDBJ databases">
        <title>Metabolic potential, ecology and presence of endohyphal bacteria is reflected in genomic diversity of Mucoromycotina.</title>
        <authorList>
            <person name="Muszewska A."/>
            <person name="Okrasinska A."/>
            <person name="Steczkiewicz K."/>
            <person name="Drgas O."/>
            <person name="Orlowska M."/>
            <person name="Perlinska-Lenart U."/>
            <person name="Aleksandrzak-Piekarczyk T."/>
            <person name="Szatraj K."/>
            <person name="Zielenkiewicz U."/>
            <person name="Pilsyk S."/>
            <person name="Malc E."/>
            <person name="Mieczkowski P."/>
            <person name="Kruszewska J.S."/>
            <person name="Biernat P."/>
            <person name="Pawlowska J."/>
        </authorList>
    </citation>
    <scope>NUCLEOTIDE SEQUENCE</scope>
    <source>
        <strain evidence="12">WA0000051536</strain>
    </source>
</reference>
<evidence type="ECO:0000256" key="7">
    <source>
        <dbReference type="ARBA" id="ARBA00023098"/>
    </source>
</evidence>
<evidence type="ECO:0000256" key="11">
    <source>
        <dbReference type="SAM" id="MobiDB-lite"/>
    </source>
</evidence>
<evidence type="ECO:0000313" key="12">
    <source>
        <dbReference type="EMBL" id="KAG2181514.1"/>
    </source>
</evidence>
<keyword evidence="5" id="KW-0812">Transmembrane</keyword>
<feature type="region of interest" description="Disordered" evidence="11">
    <location>
        <begin position="180"/>
        <end position="220"/>
    </location>
</feature>
<comment type="similarity">
    <text evidence="3">Belongs to the CNEP1R1 family.</text>
</comment>
<keyword evidence="4" id="KW-0963">Cytoplasm</keyword>
<feature type="compositionally biased region" description="Polar residues" evidence="11">
    <location>
        <begin position="191"/>
        <end position="220"/>
    </location>
</feature>
<evidence type="ECO:0000256" key="3">
    <source>
        <dbReference type="ARBA" id="ARBA00010998"/>
    </source>
</evidence>
<organism evidence="12 13">
    <name type="scientific">Umbelopsis vinacea</name>
    <dbReference type="NCBI Taxonomy" id="44442"/>
    <lineage>
        <taxon>Eukaryota</taxon>
        <taxon>Fungi</taxon>
        <taxon>Fungi incertae sedis</taxon>
        <taxon>Mucoromycota</taxon>
        <taxon>Mucoromycotina</taxon>
        <taxon>Umbelopsidomycetes</taxon>
        <taxon>Umbelopsidales</taxon>
        <taxon>Umbelopsidaceae</taxon>
        <taxon>Umbelopsis</taxon>
    </lineage>
</organism>
<keyword evidence="6" id="KW-1133">Transmembrane helix</keyword>
<dbReference type="GO" id="GO:0071595">
    <property type="term" value="C:Nem1-Spo7 phosphatase complex"/>
    <property type="evidence" value="ECO:0007669"/>
    <property type="project" value="InterPro"/>
</dbReference>
<comment type="subcellular location">
    <subcellularLocation>
        <location evidence="2">Cytoplasm</location>
    </subcellularLocation>
    <subcellularLocation>
        <location evidence="1">Nucleus membrane</location>
        <topology evidence="1">Multi-pass membrane protein</topology>
    </subcellularLocation>
</comment>
<evidence type="ECO:0000256" key="10">
    <source>
        <dbReference type="ARBA" id="ARBA00030458"/>
    </source>
</evidence>
<evidence type="ECO:0000256" key="1">
    <source>
        <dbReference type="ARBA" id="ARBA00004232"/>
    </source>
</evidence>
<keyword evidence="9" id="KW-0539">Nucleus</keyword>
<feature type="compositionally biased region" description="Polar residues" evidence="11">
    <location>
        <begin position="13"/>
        <end position="22"/>
    </location>
</feature>
<comment type="caution">
    <text evidence="12">The sequence shown here is derived from an EMBL/GenBank/DDBJ whole genome shotgun (WGS) entry which is preliminary data.</text>
</comment>
<keyword evidence="7" id="KW-0443">Lipid metabolism</keyword>
<gene>
    <name evidence="12" type="ORF">INT44_008329</name>
</gene>
<protein>
    <recommendedName>
        <fullName evidence="10">Transmembrane protein 188</fullName>
    </recommendedName>
</protein>
<dbReference type="GO" id="GO:0006629">
    <property type="term" value="P:lipid metabolic process"/>
    <property type="evidence" value="ECO:0007669"/>
    <property type="project" value="UniProtKB-KW"/>
</dbReference>